<dbReference type="InterPro" id="IPR050708">
    <property type="entry name" value="T6SS_VgrG/RHS"/>
</dbReference>
<dbReference type="Proteomes" id="UP000292262">
    <property type="component" value="Unassembled WGS sequence"/>
</dbReference>
<dbReference type="EMBL" id="SGXE01000004">
    <property type="protein sequence ID" value="RZS92323.1"/>
    <property type="molecule type" value="Genomic_DNA"/>
</dbReference>
<keyword evidence="1" id="KW-0732">Signal</keyword>
<protein>
    <submittedName>
        <fullName evidence="2">RHS repeat-associated protein</fullName>
    </submittedName>
</protein>
<dbReference type="PANTHER" id="PTHR32305:SF15">
    <property type="entry name" value="PROTEIN RHSA-RELATED"/>
    <property type="match status" value="1"/>
</dbReference>
<dbReference type="PANTHER" id="PTHR32305">
    <property type="match status" value="1"/>
</dbReference>
<gene>
    <name evidence="2" type="ORF">EV197_2961</name>
</gene>
<evidence type="ECO:0000313" key="3">
    <source>
        <dbReference type="Proteomes" id="UP000292262"/>
    </source>
</evidence>
<organism evidence="2 3">
    <name type="scientific">Aquimarina brevivitae</name>
    <dbReference type="NCBI Taxonomy" id="323412"/>
    <lineage>
        <taxon>Bacteria</taxon>
        <taxon>Pseudomonadati</taxon>
        <taxon>Bacteroidota</taxon>
        <taxon>Flavobacteriia</taxon>
        <taxon>Flavobacteriales</taxon>
        <taxon>Flavobacteriaceae</taxon>
        <taxon>Aquimarina</taxon>
    </lineage>
</organism>
<reference evidence="2 3" key="1">
    <citation type="submission" date="2019-02" db="EMBL/GenBank/DDBJ databases">
        <title>Genomic Encyclopedia of Type Strains, Phase IV (KMG-IV): sequencing the most valuable type-strain genomes for metagenomic binning, comparative biology and taxonomic classification.</title>
        <authorList>
            <person name="Goeker M."/>
        </authorList>
    </citation>
    <scope>NUCLEOTIDE SEQUENCE [LARGE SCALE GENOMIC DNA]</scope>
    <source>
        <strain evidence="2 3">DSM 17196</strain>
    </source>
</reference>
<feature type="chain" id="PRO_5020957732" evidence="1">
    <location>
        <begin position="20"/>
        <end position="1423"/>
    </location>
</feature>
<keyword evidence="3" id="KW-1185">Reference proteome</keyword>
<dbReference type="NCBIfam" id="TIGR03696">
    <property type="entry name" value="Rhs_assc_core"/>
    <property type="match status" value="1"/>
</dbReference>
<evidence type="ECO:0000313" key="2">
    <source>
        <dbReference type="EMBL" id="RZS92323.1"/>
    </source>
</evidence>
<sequence>MKKIIISIFLSLISIISYAQSDMELTGNIQETVVASSSIRITNATILPGAHLYIDRNLTCDIVSNDQNYSYSRTYDITGKLVGEGVSYFDVMGKNIQTQSRDILTNKVWVNEIFYDEGGRPAVSTMPVPDSNSDCLLYRTNFTRNENGNSYSINDYNTDLDALAKVDPNSDLGKYYGPNHPDPYHDIVEYPMTRTVYDPNKLNQPLKSIGGNKNAEDEWINGYAHELPAAQEMYYLFGKNYWNKDGSNQLKLNVKKTVVQDADGKESVVYTDHNGQVLATALSGRVNGEHQNEMEVVYSFNESGYLDIHLPEGYTGLDIELINANDAIITDLRTNKSVQRRNMQGGNVYRISKGSPVTDLYLDQNGTIKTLTGPLEDYMNAGNDKYVVFNDESFSDHAFLYSSGIPTAYSQSTITVDNYNNLYVNWLWTGNNASTYLKLGPSHTIPTSAITIDNLELGYFTTTDYSTGVTTTTPYRLKIVNNQMIVYSSTGQTPSYQNFKLEYGNRVLSSSDPGPAFVRYKVNYHTWSLNYYDKAGKLTKTIPPIGVSDNISQITGLQQHSQETTYNYNIKGQLLSSTSVDEGTSNFKYRSDDLIRFSQNTLQASQNRFSYTDYGPLDRPIESGECSGSFTTLNPDGTFTKTNCTDQTFTTYDYSDPQLATELTAAGIDSNLYQQTFVMGAVSKTSNNNTTTWYSYDYDGKVLWIVQKIDGLGIKTIDYTYDLYNNVTNVVYQKNQPSEYYEHRYTYDEIHRLIKAETKSGSSSYVEHAQYNYNEEGQLTRLNLANNLQGIDYVYNYQGLLKSINHPSLNENFDPGGDADDVFGLSLDYYNGDYKRDNSIFKVTNGVDSYTGNIKAMTYNTANFIDQDTKDTYYFGYNHRNWLSWSAKVSSSYWTTTMGYLDESQIPTGDYNTSGITYDRNGNIQTLNRNKQTENGANAMDQLRYVYDTAKPNQLKQVIDSAGDIPGVDDISTQPANNYIYNEIGQLTRNNDENISYIYNASGLVTEVQQNNQPAVKFFYNDKNHRVKKESYNLTTGSLNYTDFYVRDASGTAMAIYRKTGSTTSLVENTVYGAGRLGVRKADDTFVYELTDHLGNVRAVIARNDNTALLAAADYYPGGMAMPNRNVVGDYRYNYQGQELDEETGKVAFELRLYDPRINRWMAPDPAKQYPSPYMSMGNNWVNQVDPDGAKAEDWYFNSDTNELEWHAGSSADSASNLTWVGTDSASSEYLSSISTTFGGSGEVPFSGGLYWQGIKDYGSARWEQIKKGQIMPPASLSVLPGKGVLVNSEQIASNVQTANWLYETDFGNAEYAYYGGQFTGALGEAALLRGAGKLASGYGFSAFGGRFQALYANPSARGVTLFAIQNSSRLKTSTWHFRLDIHRVYSLGNRQVLHYHSALRNGLSNRQWFKAVEHSATPLIKF</sequence>
<dbReference type="RefSeq" id="WP_130287483.1">
    <property type="nucleotide sequence ID" value="NZ_SGXE01000004.1"/>
</dbReference>
<accession>A0A4Q7NY36</accession>
<feature type="signal peptide" evidence="1">
    <location>
        <begin position="1"/>
        <end position="19"/>
    </location>
</feature>
<proteinExistence type="predicted"/>
<dbReference type="InterPro" id="IPR022385">
    <property type="entry name" value="Rhs_assc_core"/>
</dbReference>
<name>A0A4Q7NY36_9FLAO</name>
<evidence type="ECO:0000256" key="1">
    <source>
        <dbReference type="SAM" id="SignalP"/>
    </source>
</evidence>
<comment type="caution">
    <text evidence="2">The sequence shown here is derived from an EMBL/GenBank/DDBJ whole genome shotgun (WGS) entry which is preliminary data.</text>
</comment>
<dbReference type="Gene3D" id="2.180.10.10">
    <property type="entry name" value="RHS repeat-associated core"/>
    <property type="match status" value="1"/>
</dbReference>
<dbReference type="OrthoDB" id="2972467at2"/>